<dbReference type="InterPro" id="IPR003661">
    <property type="entry name" value="HisK_dim/P_dom"/>
</dbReference>
<dbReference type="PANTHER" id="PTHR43711:SF31">
    <property type="entry name" value="HISTIDINE KINASE"/>
    <property type="match status" value="1"/>
</dbReference>
<dbReference type="Pfam" id="PF02518">
    <property type="entry name" value="HATPase_c"/>
    <property type="match status" value="1"/>
</dbReference>
<dbReference type="Gene3D" id="1.10.287.130">
    <property type="match status" value="1"/>
</dbReference>
<keyword evidence="7" id="KW-0175">Coiled coil</keyword>
<feature type="domain" description="Histidine kinase" evidence="9">
    <location>
        <begin position="217"/>
        <end position="433"/>
    </location>
</feature>
<reference evidence="11" key="1">
    <citation type="journal article" date="2019" name="Int. J. Syst. Evol. Microbiol.">
        <title>The Global Catalogue of Microorganisms (GCM) 10K type strain sequencing project: providing services to taxonomists for standard genome sequencing and annotation.</title>
        <authorList>
            <consortium name="The Broad Institute Genomics Platform"/>
            <consortium name="The Broad Institute Genome Sequencing Center for Infectious Disease"/>
            <person name="Wu L."/>
            <person name="Ma J."/>
        </authorList>
    </citation>
    <scope>NUCLEOTIDE SEQUENCE [LARGE SCALE GENOMIC DNA]</scope>
    <source>
        <strain evidence="11">JCM 17214</strain>
    </source>
</reference>
<feature type="transmembrane region" description="Helical" evidence="8">
    <location>
        <begin position="156"/>
        <end position="177"/>
    </location>
</feature>
<protein>
    <recommendedName>
        <fullName evidence="2">histidine kinase</fullName>
        <ecNumber evidence="2">2.7.13.3</ecNumber>
    </recommendedName>
</protein>
<evidence type="ECO:0000256" key="2">
    <source>
        <dbReference type="ARBA" id="ARBA00012438"/>
    </source>
</evidence>
<dbReference type="SUPFAM" id="SSF55874">
    <property type="entry name" value="ATPase domain of HSP90 chaperone/DNA topoisomerase II/histidine kinase"/>
    <property type="match status" value="1"/>
</dbReference>
<dbReference type="Pfam" id="PF13424">
    <property type="entry name" value="TPR_12"/>
    <property type="match status" value="1"/>
</dbReference>
<evidence type="ECO:0000256" key="3">
    <source>
        <dbReference type="ARBA" id="ARBA00022553"/>
    </source>
</evidence>
<dbReference type="InterPro" id="IPR003594">
    <property type="entry name" value="HATPase_dom"/>
</dbReference>
<dbReference type="Proteomes" id="UP001499909">
    <property type="component" value="Unassembled WGS sequence"/>
</dbReference>
<keyword evidence="8" id="KW-0812">Transmembrane</keyword>
<keyword evidence="4" id="KW-0808">Transferase</keyword>
<evidence type="ECO:0000256" key="5">
    <source>
        <dbReference type="ARBA" id="ARBA00022777"/>
    </source>
</evidence>
<name>A0ABP7NWQ1_9BACT</name>
<dbReference type="SUPFAM" id="SSF48452">
    <property type="entry name" value="TPR-like"/>
    <property type="match status" value="1"/>
</dbReference>
<dbReference type="SMART" id="SM00388">
    <property type="entry name" value="HisKA"/>
    <property type="match status" value="1"/>
</dbReference>
<evidence type="ECO:0000256" key="1">
    <source>
        <dbReference type="ARBA" id="ARBA00000085"/>
    </source>
</evidence>
<evidence type="ECO:0000313" key="11">
    <source>
        <dbReference type="Proteomes" id="UP001499909"/>
    </source>
</evidence>
<dbReference type="InterPro" id="IPR005467">
    <property type="entry name" value="His_kinase_dom"/>
</dbReference>
<dbReference type="InterPro" id="IPR036890">
    <property type="entry name" value="HATPase_C_sf"/>
</dbReference>
<comment type="catalytic activity">
    <reaction evidence="1">
        <text>ATP + protein L-histidine = ADP + protein N-phospho-L-histidine.</text>
        <dbReference type="EC" id="2.7.13.3"/>
    </reaction>
</comment>
<dbReference type="InterPro" id="IPR036097">
    <property type="entry name" value="HisK_dim/P_sf"/>
</dbReference>
<dbReference type="EMBL" id="BAABDH010000114">
    <property type="protein sequence ID" value="GAA3955431.1"/>
    <property type="molecule type" value="Genomic_DNA"/>
</dbReference>
<evidence type="ECO:0000256" key="6">
    <source>
        <dbReference type="ARBA" id="ARBA00023012"/>
    </source>
</evidence>
<evidence type="ECO:0000313" key="10">
    <source>
        <dbReference type="EMBL" id="GAA3955431.1"/>
    </source>
</evidence>
<dbReference type="InterPro" id="IPR011990">
    <property type="entry name" value="TPR-like_helical_dom_sf"/>
</dbReference>
<dbReference type="Gene3D" id="3.30.565.10">
    <property type="entry name" value="Histidine kinase-like ATPase, C-terminal domain"/>
    <property type="match status" value="1"/>
</dbReference>
<dbReference type="InterPro" id="IPR004358">
    <property type="entry name" value="Sig_transdc_His_kin-like_C"/>
</dbReference>
<keyword evidence="5" id="KW-0418">Kinase</keyword>
<comment type="caution">
    <text evidence="10">The sequence shown here is derived from an EMBL/GenBank/DDBJ whole genome shotgun (WGS) entry which is preliminary data.</text>
</comment>
<evidence type="ECO:0000256" key="4">
    <source>
        <dbReference type="ARBA" id="ARBA00022679"/>
    </source>
</evidence>
<dbReference type="PROSITE" id="PS50109">
    <property type="entry name" value="HIS_KIN"/>
    <property type="match status" value="1"/>
</dbReference>
<keyword evidence="8" id="KW-1133">Transmembrane helix</keyword>
<keyword evidence="11" id="KW-1185">Reference proteome</keyword>
<keyword evidence="6" id="KW-0902">Two-component regulatory system</keyword>
<evidence type="ECO:0000259" key="9">
    <source>
        <dbReference type="PROSITE" id="PS50109"/>
    </source>
</evidence>
<proteinExistence type="predicted"/>
<evidence type="ECO:0000256" key="8">
    <source>
        <dbReference type="SAM" id="Phobius"/>
    </source>
</evidence>
<sequence length="455" mass="50027">MALSGIAQVYQAVGNQELAAAYYTRALAALPRQAPPGPRAQVLQALATARLAMEQPATAEILLRRALPLAQQRRSKPLLSILYRTLADAYRRQGKYAQALTSMTRYAGLQDTVFAEERAAQRAELETRYESEKKEREIQLLTKGRQLQQATLRRQLLLRNMLGTGTLLLLGLAVVLYRSRRQQARINRLLERKNRAINRQKEELGRLNRMKDTLFSVISHDLRSPLSSLYSLLSLLNMGKLPPERLAVHSDRLSRTLDSTLRLLDNLLNWSAAQMQGRGVRPEPLRLDALVDEALGVLLGDAERKSILFLNQVPAACLVHADLNMTRLVVRNLVSNAIKFTPDNGTITVSASRLGKGWEVAVADTGVGIAAADRDKVFGLGGPHSTPGTALEKGTGLGLQLCRDFVERNGGRIYFESQPGRGSIFRFTLPAAKVAPEEQPAARMASVVAAESASG</sequence>
<keyword evidence="3" id="KW-0597">Phosphoprotein</keyword>
<evidence type="ECO:0000256" key="7">
    <source>
        <dbReference type="SAM" id="Coils"/>
    </source>
</evidence>
<dbReference type="PRINTS" id="PR00344">
    <property type="entry name" value="BCTRLSENSOR"/>
</dbReference>
<dbReference type="PANTHER" id="PTHR43711">
    <property type="entry name" value="TWO-COMPONENT HISTIDINE KINASE"/>
    <property type="match status" value="1"/>
</dbReference>
<feature type="coiled-coil region" evidence="7">
    <location>
        <begin position="179"/>
        <end position="210"/>
    </location>
</feature>
<organism evidence="10 11">
    <name type="scientific">Hymenobacter algoricola</name>
    <dbReference type="NCBI Taxonomy" id="486267"/>
    <lineage>
        <taxon>Bacteria</taxon>
        <taxon>Pseudomonadati</taxon>
        <taxon>Bacteroidota</taxon>
        <taxon>Cytophagia</taxon>
        <taxon>Cytophagales</taxon>
        <taxon>Hymenobacteraceae</taxon>
        <taxon>Hymenobacter</taxon>
    </lineage>
</organism>
<dbReference type="Pfam" id="PF00512">
    <property type="entry name" value="HisKA"/>
    <property type="match status" value="1"/>
</dbReference>
<accession>A0ABP7NWQ1</accession>
<dbReference type="EC" id="2.7.13.3" evidence="2"/>
<keyword evidence="8" id="KW-0472">Membrane</keyword>
<dbReference type="Gene3D" id="1.25.40.10">
    <property type="entry name" value="Tetratricopeptide repeat domain"/>
    <property type="match status" value="1"/>
</dbReference>
<gene>
    <name evidence="10" type="ORF">GCM10022406_41090</name>
</gene>
<dbReference type="SUPFAM" id="SSF47384">
    <property type="entry name" value="Homodimeric domain of signal transducing histidine kinase"/>
    <property type="match status" value="1"/>
</dbReference>
<dbReference type="SMART" id="SM00387">
    <property type="entry name" value="HATPase_c"/>
    <property type="match status" value="1"/>
</dbReference>
<dbReference type="InterPro" id="IPR050736">
    <property type="entry name" value="Sensor_HK_Regulatory"/>
</dbReference>